<gene>
    <name evidence="12" type="ORF">BC781_106222</name>
</gene>
<organism evidence="12 13">
    <name type="scientific">Sediminitomix flava</name>
    <dbReference type="NCBI Taxonomy" id="379075"/>
    <lineage>
        <taxon>Bacteria</taxon>
        <taxon>Pseudomonadati</taxon>
        <taxon>Bacteroidota</taxon>
        <taxon>Cytophagia</taxon>
        <taxon>Cytophagales</taxon>
        <taxon>Flammeovirgaceae</taxon>
        <taxon>Sediminitomix</taxon>
    </lineage>
</organism>
<keyword evidence="5" id="KW-0106">Calcium</keyword>
<dbReference type="InterPro" id="IPR008183">
    <property type="entry name" value="Aldose_1/G6P_1-epimerase"/>
</dbReference>
<dbReference type="GO" id="GO:0033499">
    <property type="term" value="P:galactose catabolic process via UDP-galactose, Leloir pathway"/>
    <property type="evidence" value="ECO:0007669"/>
    <property type="project" value="TreeGrafter"/>
</dbReference>
<evidence type="ECO:0000256" key="10">
    <source>
        <dbReference type="PIRSR" id="PIRSR005096-2"/>
    </source>
</evidence>
<dbReference type="GO" id="GO:0006006">
    <property type="term" value="P:glucose metabolic process"/>
    <property type="evidence" value="ECO:0007669"/>
    <property type="project" value="TreeGrafter"/>
</dbReference>
<feature type="active site" description="Proton donor" evidence="9">
    <location>
        <position position="183"/>
    </location>
</feature>
<comment type="similarity">
    <text evidence="3 8">Belongs to the aldose epimerase family.</text>
</comment>
<evidence type="ECO:0000256" key="6">
    <source>
        <dbReference type="ARBA" id="ARBA00023235"/>
    </source>
</evidence>
<accession>A0A315Z707</accession>
<dbReference type="OrthoDB" id="9779408at2"/>
<dbReference type="Proteomes" id="UP000245535">
    <property type="component" value="Unassembled WGS sequence"/>
</dbReference>
<evidence type="ECO:0000256" key="7">
    <source>
        <dbReference type="ARBA" id="ARBA00023277"/>
    </source>
</evidence>
<feature type="binding site" evidence="10">
    <location>
        <position position="255"/>
    </location>
    <ligand>
        <name>beta-D-galactose</name>
        <dbReference type="ChEBI" id="CHEBI:27667"/>
    </ligand>
</feature>
<evidence type="ECO:0000313" key="12">
    <source>
        <dbReference type="EMBL" id="PWJ39321.1"/>
    </source>
</evidence>
<dbReference type="AlphaFoldDB" id="A0A315Z707"/>
<sequence length="355" mass="40213">MLTIHKQSWGTLDDGRVVSLYTLKNNLGTQIALSDFGAMIASIKTNDADGMNDEITLNHESFYAYYHNGEHPFLGGTIGRFAGKINEGKFRIGDKEYALAQNQAPNHLNGGVEGFDRKLWTGTRIRENDRVGVRFTFVAKHLEEGYPGNLQVNTTYYLNDKNELRIDFEAVSDEDTHVNITNHTYYNLKGAKSGNCLDHQIRLYADRFLHLNENHIPSGELMPVSGSPMDFTSEKVLGKHIDTDYEQVKLTSGFDHDWVLNSAEKEVLKHAASVYEPNSRRTLDVYTTYPSVHLYTGNSLHNFENTQGNTFEKHAGLALEAQYYPDSPNHSHFPSTLLEKGRLYSEKTILKFGIR</sequence>
<feature type="binding site" evidence="11">
    <location>
        <begin position="183"/>
        <end position="185"/>
    </location>
    <ligand>
        <name>beta-D-galactose</name>
        <dbReference type="ChEBI" id="CHEBI:27667"/>
    </ligand>
</feature>
<dbReference type="PIRSF" id="PIRSF005096">
    <property type="entry name" value="GALM"/>
    <property type="match status" value="1"/>
</dbReference>
<dbReference type="NCBIfam" id="NF008277">
    <property type="entry name" value="PRK11055.1"/>
    <property type="match status" value="1"/>
</dbReference>
<evidence type="ECO:0000256" key="4">
    <source>
        <dbReference type="ARBA" id="ARBA00011245"/>
    </source>
</evidence>
<evidence type="ECO:0000256" key="1">
    <source>
        <dbReference type="ARBA" id="ARBA00001913"/>
    </source>
</evidence>
<dbReference type="CDD" id="cd09019">
    <property type="entry name" value="galactose_mutarotase_like"/>
    <property type="match status" value="1"/>
</dbReference>
<evidence type="ECO:0000256" key="5">
    <source>
        <dbReference type="ARBA" id="ARBA00022837"/>
    </source>
</evidence>
<dbReference type="Pfam" id="PF01263">
    <property type="entry name" value="Aldose_epim"/>
    <property type="match status" value="1"/>
</dbReference>
<comment type="cofactor">
    <cofactor evidence="1">
        <name>Ca(2+)</name>
        <dbReference type="ChEBI" id="CHEBI:29108"/>
    </cofactor>
</comment>
<dbReference type="Gene3D" id="2.70.98.10">
    <property type="match status" value="1"/>
</dbReference>
<dbReference type="EMBL" id="QGDO01000006">
    <property type="protein sequence ID" value="PWJ39321.1"/>
    <property type="molecule type" value="Genomic_DNA"/>
</dbReference>
<comment type="caution">
    <text evidence="12">The sequence shown here is derived from an EMBL/GenBank/DDBJ whole genome shotgun (WGS) entry which is preliminary data.</text>
</comment>
<dbReference type="InterPro" id="IPR047215">
    <property type="entry name" value="Galactose_mutarotase-like"/>
</dbReference>
<proteinExistence type="inferred from homology"/>
<dbReference type="PANTHER" id="PTHR10091">
    <property type="entry name" value="ALDOSE-1-EPIMERASE"/>
    <property type="match status" value="1"/>
</dbReference>
<dbReference type="InterPro" id="IPR014718">
    <property type="entry name" value="GH-type_carb-bd"/>
</dbReference>
<dbReference type="GO" id="GO:0004034">
    <property type="term" value="F:aldose 1-epimerase activity"/>
    <property type="evidence" value="ECO:0007669"/>
    <property type="project" value="UniProtKB-EC"/>
</dbReference>
<dbReference type="SUPFAM" id="SSF74650">
    <property type="entry name" value="Galactose mutarotase-like"/>
    <property type="match status" value="1"/>
</dbReference>
<evidence type="ECO:0000256" key="3">
    <source>
        <dbReference type="ARBA" id="ARBA00006206"/>
    </source>
</evidence>
<dbReference type="InterPro" id="IPR011013">
    <property type="entry name" value="Gal_mutarotase_sf_dom"/>
</dbReference>
<reference evidence="12 13" key="1">
    <citation type="submission" date="2018-03" db="EMBL/GenBank/DDBJ databases">
        <title>Genomic Encyclopedia of Archaeal and Bacterial Type Strains, Phase II (KMG-II): from individual species to whole genera.</title>
        <authorList>
            <person name="Goeker M."/>
        </authorList>
    </citation>
    <scope>NUCLEOTIDE SEQUENCE [LARGE SCALE GENOMIC DNA]</scope>
    <source>
        <strain evidence="12 13">DSM 28229</strain>
    </source>
</reference>
<name>A0A315Z707_SEDFL</name>
<evidence type="ECO:0000256" key="11">
    <source>
        <dbReference type="PIRSR" id="PIRSR005096-3"/>
    </source>
</evidence>
<evidence type="ECO:0000256" key="2">
    <source>
        <dbReference type="ARBA" id="ARBA00005028"/>
    </source>
</evidence>
<evidence type="ECO:0000256" key="8">
    <source>
        <dbReference type="PIRNR" id="PIRNR005096"/>
    </source>
</evidence>
<dbReference type="InterPro" id="IPR015443">
    <property type="entry name" value="Aldose_1-epimerase"/>
</dbReference>
<keyword evidence="13" id="KW-1185">Reference proteome</keyword>
<dbReference type="UniPathway" id="UPA00242"/>
<evidence type="ECO:0000313" key="13">
    <source>
        <dbReference type="Proteomes" id="UP000245535"/>
    </source>
</evidence>
<dbReference type="EC" id="5.1.3.3" evidence="8"/>
<feature type="active site" description="Proton acceptor" evidence="9">
    <location>
        <position position="320"/>
    </location>
</feature>
<protein>
    <recommendedName>
        <fullName evidence="8">Aldose 1-epimerase</fullName>
        <ecNumber evidence="8">5.1.3.3</ecNumber>
    </recommendedName>
</protein>
<comment type="pathway">
    <text evidence="2 8">Carbohydrate metabolism; hexose metabolism.</text>
</comment>
<dbReference type="GO" id="GO:0030246">
    <property type="term" value="F:carbohydrate binding"/>
    <property type="evidence" value="ECO:0007669"/>
    <property type="project" value="InterPro"/>
</dbReference>
<keyword evidence="7 8" id="KW-0119">Carbohydrate metabolism</keyword>
<comment type="subunit">
    <text evidence="4">Monomer.</text>
</comment>
<keyword evidence="6 8" id="KW-0413">Isomerase</keyword>
<dbReference type="PANTHER" id="PTHR10091:SF0">
    <property type="entry name" value="GALACTOSE MUTAROTASE"/>
    <property type="match status" value="1"/>
</dbReference>
<comment type="catalytic activity">
    <reaction evidence="8">
        <text>alpha-D-glucose = beta-D-glucose</text>
        <dbReference type="Rhea" id="RHEA:10264"/>
        <dbReference type="ChEBI" id="CHEBI:15903"/>
        <dbReference type="ChEBI" id="CHEBI:17925"/>
        <dbReference type="EC" id="5.1.3.3"/>
    </reaction>
</comment>
<evidence type="ECO:0000256" key="9">
    <source>
        <dbReference type="PIRSR" id="PIRSR005096-1"/>
    </source>
</evidence>
<dbReference type="RefSeq" id="WP_109621254.1">
    <property type="nucleotide sequence ID" value="NZ_QGDO01000006.1"/>
</dbReference>